<dbReference type="InterPro" id="IPR027417">
    <property type="entry name" value="P-loop_NTPase"/>
</dbReference>
<dbReference type="InterPro" id="IPR002611">
    <property type="entry name" value="IstB_ATP-bd"/>
</dbReference>
<feature type="domain" description="AAA+ ATPase" evidence="1">
    <location>
        <begin position="88"/>
        <end position="214"/>
    </location>
</feature>
<sequence length="232" mass="26211">MEQIKKQYSAPYSYEQLIALRAQEASEFARQCDQHREEARAKRALGRSGIQKKHQNCSLDNYQIRYESQEQMLDSAKGWLATQNESPSCSGFIFSGTPGTGKNHIASAIANDFIDNGKQAVVVTVSEIMMRLRDTYRKDSKETEERLMARLSGFDLLVIDEVGVQRNNVNEQLTLNSIVNDRSNACLPTGILTNLDANNLVETLGKRVIERVLEGGGPWLMFDWQSYRTGQQ</sequence>
<dbReference type="PANTHER" id="PTHR30050">
    <property type="entry name" value="CHROMOSOMAL REPLICATION INITIATOR PROTEIN DNAA"/>
    <property type="match status" value="1"/>
</dbReference>
<proteinExistence type="predicted"/>
<dbReference type="InterPro" id="IPR003593">
    <property type="entry name" value="AAA+_ATPase"/>
</dbReference>
<accession>A0ABT0L950</accession>
<evidence type="ECO:0000259" key="1">
    <source>
        <dbReference type="SMART" id="SM00382"/>
    </source>
</evidence>
<dbReference type="SUPFAM" id="SSF52540">
    <property type="entry name" value="P-loop containing nucleoside triphosphate hydrolases"/>
    <property type="match status" value="1"/>
</dbReference>
<dbReference type="Gene3D" id="3.40.50.300">
    <property type="entry name" value="P-loop containing nucleotide triphosphate hydrolases"/>
    <property type="match status" value="1"/>
</dbReference>
<dbReference type="GO" id="GO:0005524">
    <property type="term" value="F:ATP binding"/>
    <property type="evidence" value="ECO:0007669"/>
    <property type="project" value="UniProtKB-KW"/>
</dbReference>
<dbReference type="EMBL" id="JAKIKS010000019">
    <property type="protein sequence ID" value="MCL1124214.1"/>
    <property type="molecule type" value="Genomic_DNA"/>
</dbReference>
<keyword evidence="2" id="KW-0547">Nucleotide-binding</keyword>
<protein>
    <submittedName>
        <fullName evidence="2">ATP-binding protein</fullName>
    </submittedName>
</protein>
<evidence type="ECO:0000313" key="3">
    <source>
        <dbReference type="Proteomes" id="UP001203423"/>
    </source>
</evidence>
<comment type="caution">
    <text evidence="2">The sequence shown here is derived from an EMBL/GenBank/DDBJ whole genome shotgun (WGS) entry which is preliminary data.</text>
</comment>
<keyword evidence="3" id="KW-1185">Reference proteome</keyword>
<keyword evidence="2" id="KW-0067">ATP-binding</keyword>
<dbReference type="Pfam" id="PF01695">
    <property type="entry name" value="IstB_IS21"/>
    <property type="match status" value="1"/>
</dbReference>
<dbReference type="CDD" id="cd00009">
    <property type="entry name" value="AAA"/>
    <property type="match status" value="1"/>
</dbReference>
<evidence type="ECO:0000313" key="2">
    <source>
        <dbReference type="EMBL" id="MCL1124214.1"/>
    </source>
</evidence>
<dbReference type="PANTHER" id="PTHR30050:SF4">
    <property type="entry name" value="ATP-BINDING PROTEIN RV3427C IN INSERTION SEQUENCE-RELATED"/>
    <property type="match status" value="1"/>
</dbReference>
<organism evidence="2 3">
    <name type="scientific">Shewanella surugensis</name>
    <dbReference type="NCBI Taxonomy" id="212020"/>
    <lineage>
        <taxon>Bacteria</taxon>
        <taxon>Pseudomonadati</taxon>
        <taxon>Pseudomonadota</taxon>
        <taxon>Gammaproteobacteria</taxon>
        <taxon>Alteromonadales</taxon>
        <taxon>Shewanellaceae</taxon>
        <taxon>Shewanella</taxon>
    </lineage>
</organism>
<gene>
    <name evidence="2" type="ORF">L2764_06915</name>
</gene>
<dbReference type="SMART" id="SM00382">
    <property type="entry name" value="AAA"/>
    <property type="match status" value="1"/>
</dbReference>
<name>A0ABT0L950_9GAMM</name>
<reference evidence="2 3" key="1">
    <citation type="submission" date="2022-01" db="EMBL/GenBank/DDBJ databases">
        <title>Whole genome-based taxonomy of the Shewanellaceae.</title>
        <authorList>
            <person name="Martin-Rodriguez A.J."/>
        </authorList>
    </citation>
    <scope>NUCLEOTIDE SEQUENCE [LARGE SCALE GENOMIC DNA]</scope>
    <source>
        <strain evidence="2 3">DSM 17177</strain>
    </source>
</reference>
<dbReference type="Proteomes" id="UP001203423">
    <property type="component" value="Unassembled WGS sequence"/>
</dbReference>
<dbReference type="RefSeq" id="WP_248939494.1">
    <property type="nucleotide sequence ID" value="NZ_JAKIKS010000019.1"/>
</dbReference>